<sequence length="103" mass="11621">MSVQLKNNTAVLANNHINSSMTRPSPSFKYISKPNQCQSTISDTRRKDDKMAAGSKFEIFKDEERKGCQSVTIKEGTLATQAHEWRRSLNCLIVSATWRRSSA</sequence>
<dbReference type="AlphaFoldDB" id="A0A4C1W124"/>
<dbReference type="EMBL" id="BGZK01000458">
    <property type="protein sequence ID" value="GBP44771.1"/>
    <property type="molecule type" value="Genomic_DNA"/>
</dbReference>
<protein>
    <submittedName>
        <fullName evidence="1">Uncharacterized protein</fullName>
    </submittedName>
</protein>
<organism evidence="1 2">
    <name type="scientific">Eumeta variegata</name>
    <name type="common">Bagworm moth</name>
    <name type="synonym">Eumeta japonica</name>
    <dbReference type="NCBI Taxonomy" id="151549"/>
    <lineage>
        <taxon>Eukaryota</taxon>
        <taxon>Metazoa</taxon>
        <taxon>Ecdysozoa</taxon>
        <taxon>Arthropoda</taxon>
        <taxon>Hexapoda</taxon>
        <taxon>Insecta</taxon>
        <taxon>Pterygota</taxon>
        <taxon>Neoptera</taxon>
        <taxon>Endopterygota</taxon>
        <taxon>Lepidoptera</taxon>
        <taxon>Glossata</taxon>
        <taxon>Ditrysia</taxon>
        <taxon>Tineoidea</taxon>
        <taxon>Psychidae</taxon>
        <taxon>Oiketicinae</taxon>
        <taxon>Eumeta</taxon>
    </lineage>
</organism>
<name>A0A4C1W124_EUMVA</name>
<accession>A0A4C1W124</accession>
<dbReference type="Proteomes" id="UP000299102">
    <property type="component" value="Unassembled WGS sequence"/>
</dbReference>
<comment type="caution">
    <text evidence="1">The sequence shown here is derived from an EMBL/GenBank/DDBJ whole genome shotgun (WGS) entry which is preliminary data.</text>
</comment>
<evidence type="ECO:0000313" key="1">
    <source>
        <dbReference type="EMBL" id="GBP44771.1"/>
    </source>
</evidence>
<gene>
    <name evidence="1" type="ORF">EVAR_86586_1</name>
</gene>
<reference evidence="1 2" key="1">
    <citation type="journal article" date="2019" name="Commun. Biol.">
        <title>The bagworm genome reveals a unique fibroin gene that provides high tensile strength.</title>
        <authorList>
            <person name="Kono N."/>
            <person name="Nakamura H."/>
            <person name="Ohtoshi R."/>
            <person name="Tomita M."/>
            <person name="Numata K."/>
            <person name="Arakawa K."/>
        </authorList>
    </citation>
    <scope>NUCLEOTIDE SEQUENCE [LARGE SCALE GENOMIC DNA]</scope>
</reference>
<proteinExistence type="predicted"/>
<evidence type="ECO:0000313" key="2">
    <source>
        <dbReference type="Proteomes" id="UP000299102"/>
    </source>
</evidence>
<keyword evidence="2" id="KW-1185">Reference proteome</keyword>